<dbReference type="Pfam" id="PF07690">
    <property type="entry name" value="MFS_1"/>
    <property type="match status" value="1"/>
</dbReference>
<keyword evidence="2" id="KW-0472">Membrane</keyword>
<dbReference type="SUPFAM" id="SSF103473">
    <property type="entry name" value="MFS general substrate transporter"/>
    <property type="match status" value="1"/>
</dbReference>
<dbReference type="RefSeq" id="XP_022088657.1">
    <property type="nucleotide sequence ID" value="XM_022232965.1"/>
</dbReference>
<dbReference type="PANTHER" id="PTHR11360:SF303">
    <property type="entry name" value="MAJOR FACILITATOR SUPERFAMILY (MFS) PROFILE DOMAIN-CONTAINING PROTEIN"/>
    <property type="match status" value="1"/>
</dbReference>
<evidence type="ECO:0000256" key="1">
    <source>
        <dbReference type="ARBA" id="ARBA00004141"/>
    </source>
</evidence>
<evidence type="ECO:0000313" key="5">
    <source>
        <dbReference type="RefSeq" id="XP_022088657.1"/>
    </source>
</evidence>
<dbReference type="OrthoDB" id="6499973at2759"/>
<feature type="transmembrane region" description="Helical" evidence="2">
    <location>
        <begin position="167"/>
        <end position="188"/>
    </location>
</feature>
<dbReference type="Proteomes" id="UP000694845">
    <property type="component" value="Unplaced"/>
</dbReference>
<dbReference type="PANTHER" id="PTHR11360">
    <property type="entry name" value="MONOCARBOXYLATE TRANSPORTER"/>
    <property type="match status" value="1"/>
</dbReference>
<feature type="transmembrane region" description="Helical" evidence="2">
    <location>
        <begin position="104"/>
        <end position="129"/>
    </location>
</feature>
<dbReference type="Gene3D" id="1.20.1250.20">
    <property type="entry name" value="MFS general substrate transporter like domains"/>
    <property type="match status" value="1"/>
</dbReference>
<feature type="transmembrane region" description="Helical" evidence="2">
    <location>
        <begin position="81"/>
        <end position="98"/>
    </location>
</feature>
<feature type="transmembrane region" description="Helical" evidence="2">
    <location>
        <begin position="295"/>
        <end position="319"/>
    </location>
</feature>
<keyword evidence="2" id="KW-0812">Transmembrane</keyword>
<feature type="transmembrane region" description="Helical" evidence="2">
    <location>
        <begin position="261"/>
        <end position="283"/>
    </location>
</feature>
<reference evidence="5" key="1">
    <citation type="submission" date="2025-08" db="UniProtKB">
        <authorList>
            <consortium name="RefSeq"/>
        </authorList>
    </citation>
    <scope>IDENTIFICATION</scope>
</reference>
<feature type="transmembrane region" description="Helical" evidence="2">
    <location>
        <begin position="50"/>
        <end position="69"/>
    </location>
</feature>
<dbReference type="PROSITE" id="PS50850">
    <property type="entry name" value="MFS"/>
    <property type="match status" value="1"/>
</dbReference>
<dbReference type="GO" id="GO:0016020">
    <property type="term" value="C:membrane"/>
    <property type="evidence" value="ECO:0007669"/>
    <property type="project" value="UniProtKB-SubCell"/>
</dbReference>
<accession>A0A8B7Y7X0</accession>
<gene>
    <name evidence="5" type="primary">LOC110978184</name>
</gene>
<protein>
    <submittedName>
        <fullName evidence="5">Monocarboxylate transporter 13-like</fullName>
    </submittedName>
</protein>
<comment type="subcellular location">
    <subcellularLocation>
        <location evidence="1">Membrane</location>
        <topology evidence="1">Multi-pass membrane protein</topology>
    </subcellularLocation>
</comment>
<dbReference type="InterPro" id="IPR011701">
    <property type="entry name" value="MFS"/>
</dbReference>
<dbReference type="OMA" id="WYISFAV"/>
<keyword evidence="2" id="KW-1133">Transmembrane helix</keyword>
<feature type="transmembrane region" description="Helical" evidence="2">
    <location>
        <begin position="136"/>
        <end position="155"/>
    </location>
</feature>
<proteinExistence type="predicted"/>
<sequence length="325" mass="35571">MAHINYDHDSWGWIMVAATFVNCFLIFGQLKALGVLLIPMTDDFVSDLWLIGWVVVLYSTGFYCFGPVAGAFSRMFGSRPMMILGGLMNTVGIILASISPTVSLLAVFIIGLSGIGCAFPYCISFAVMASYFKDKYPLALGISTMGIPLGVMAYGPMTQVLLDTYGWRGAMLILGGISFHAVACGVLVRRDPSSIAADTDRYQEVSIGDEERNNQEEGEAHVSDTSDCARGFPGHCEMAPSKCCLDFIAAFDFKLLADVKFVLLIIGRCTATFAYNAWLVYMVSHGWIYEWTGSFITSFFVYSGLTLLSIPVFIIEAIYAKQSAR</sequence>
<dbReference type="KEGG" id="aplc:110978184"/>
<evidence type="ECO:0000313" key="4">
    <source>
        <dbReference type="Proteomes" id="UP000694845"/>
    </source>
</evidence>
<evidence type="ECO:0000259" key="3">
    <source>
        <dbReference type="PROSITE" id="PS50850"/>
    </source>
</evidence>
<keyword evidence="4" id="KW-1185">Reference proteome</keyword>
<dbReference type="InterPro" id="IPR050327">
    <property type="entry name" value="Proton-linked_MCT"/>
</dbReference>
<dbReference type="GO" id="GO:0008028">
    <property type="term" value="F:monocarboxylic acid transmembrane transporter activity"/>
    <property type="evidence" value="ECO:0007669"/>
    <property type="project" value="TreeGrafter"/>
</dbReference>
<dbReference type="GeneID" id="110978184"/>
<evidence type="ECO:0000256" key="2">
    <source>
        <dbReference type="SAM" id="Phobius"/>
    </source>
</evidence>
<dbReference type="InterPro" id="IPR020846">
    <property type="entry name" value="MFS_dom"/>
</dbReference>
<feature type="transmembrane region" description="Helical" evidence="2">
    <location>
        <begin position="12"/>
        <end position="30"/>
    </location>
</feature>
<organism evidence="4 5">
    <name type="scientific">Acanthaster planci</name>
    <name type="common">Crown-of-thorns starfish</name>
    <dbReference type="NCBI Taxonomy" id="133434"/>
    <lineage>
        <taxon>Eukaryota</taxon>
        <taxon>Metazoa</taxon>
        <taxon>Echinodermata</taxon>
        <taxon>Eleutherozoa</taxon>
        <taxon>Asterozoa</taxon>
        <taxon>Asteroidea</taxon>
        <taxon>Valvatacea</taxon>
        <taxon>Valvatida</taxon>
        <taxon>Acanthasteridae</taxon>
        <taxon>Acanthaster</taxon>
    </lineage>
</organism>
<feature type="domain" description="Major facilitator superfamily (MFS) profile" evidence="3">
    <location>
        <begin position="15"/>
        <end position="325"/>
    </location>
</feature>
<dbReference type="InterPro" id="IPR036259">
    <property type="entry name" value="MFS_trans_sf"/>
</dbReference>
<name>A0A8B7Y7X0_ACAPL</name>
<dbReference type="AlphaFoldDB" id="A0A8B7Y7X0"/>